<protein>
    <submittedName>
        <fullName evidence="1">S1 family peptidase</fullName>
    </submittedName>
</protein>
<evidence type="ECO:0000313" key="1">
    <source>
        <dbReference type="EMBL" id="UVI40019.1"/>
    </source>
</evidence>
<reference evidence="1" key="1">
    <citation type="submission" date="2022-02" db="EMBL/GenBank/DDBJ databases">
        <title>Qipengyuania spongiae sp. nov., isolated from marine sponge.</title>
        <authorList>
            <person name="Li Z."/>
            <person name="Zhang M."/>
        </authorList>
    </citation>
    <scope>NUCLEOTIDE SEQUENCE</scope>
    <source>
        <strain evidence="1">PHS-Z21</strain>
    </source>
</reference>
<dbReference type="InterPro" id="IPR009003">
    <property type="entry name" value="Peptidase_S1_PA"/>
</dbReference>
<dbReference type="RefSeq" id="WP_265559917.1">
    <property type="nucleotide sequence ID" value="NZ_CP092471.1"/>
</dbReference>
<accession>A0ABY5T0J5</accession>
<dbReference type="EMBL" id="CP092471">
    <property type="protein sequence ID" value="UVI40019.1"/>
    <property type="molecule type" value="Genomic_DNA"/>
</dbReference>
<dbReference type="SUPFAM" id="SSF50494">
    <property type="entry name" value="Trypsin-like serine proteases"/>
    <property type="match status" value="1"/>
</dbReference>
<keyword evidence="2" id="KW-1185">Reference proteome</keyword>
<evidence type="ECO:0000313" key="2">
    <source>
        <dbReference type="Proteomes" id="UP001065265"/>
    </source>
</evidence>
<dbReference type="InterPro" id="IPR043504">
    <property type="entry name" value="Peptidase_S1_PA_chymotrypsin"/>
</dbReference>
<dbReference type="Gene3D" id="2.40.10.10">
    <property type="entry name" value="Trypsin-like serine proteases"/>
    <property type="match status" value="2"/>
</dbReference>
<organism evidence="1 2">
    <name type="scientific">Qipengyuania spongiae</name>
    <dbReference type="NCBI Taxonomy" id="2909673"/>
    <lineage>
        <taxon>Bacteria</taxon>
        <taxon>Pseudomonadati</taxon>
        <taxon>Pseudomonadota</taxon>
        <taxon>Alphaproteobacteria</taxon>
        <taxon>Sphingomonadales</taxon>
        <taxon>Erythrobacteraceae</taxon>
        <taxon>Qipengyuania</taxon>
    </lineage>
</organism>
<name>A0ABY5T0J5_9SPHN</name>
<gene>
    <name evidence="1" type="ORF">L1F33_03410</name>
</gene>
<sequence>MVLSMASDQFDSEVRKLIPAKLRSFVQIRRSRFAIGEVETTRTALISVLGNSGYELAFDYSRDRFVIRTPRDNIAKLRALVPPQYRALVEFKEGDLTTTSQSNATSSDILYGGWSHYGNRGTNYYCTFSFTARDQSGNQGLLTAEHCQDSPSETRRNDENTGRKVITFSNQSDSRYRRYAYESGATNLRRTYDFRLIPATTVKSGPFIYYYNPREGSYTQDVRDSSAPNGWRPTTVSYSNYHSGLPANDYLRVIGSLSSGTTTGVYNPGHPNGAVRCKSGRTTGITCGIIVNSSYYGGYNDDGILVDGMVQVGRSDQRIISDGGDSGGAVFDAPRYDSASGYHQVQAAGILHGSNKKPVNPVFPDRGERPCDNQTSDTDCWFVYMPLDRVNDFAPMTINVWRNGTSTFIAP</sequence>
<dbReference type="Proteomes" id="UP001065265">
    <property type="component" value="Chromosome"/>
</dbReference>
<proteinExistence type="predicted"/>